<reference evidence="2" key="1">
    <citation type="journal article" date="2021" name="Genome Biol. Evol.">
        <title>A High-Quality Reference Genome for a Parasitic Bivalve with Doubly Uniparental Inheritance (Bivalvia: Unionida).</title>
        <authorList>
            <person name="Smith C.H."/>
        </authorList>
    </citation>
    <scope>NUCLEOTIDE SEQUENCE</scope>
    <source>
        <strain evidence="2">CHS0354</strain>
    </source>
</reference>
<dbReference type="AlphaFoldDB" id="A0AAE0SFA0"/>
<evidence type="ECO:0000313" key="3">
    <source>
        <dbReference type="Proteomes" id="UP001195483"/>
    </source>
</evidence>
<evidence type="ECO:0000313" key="2">
    <source>
        <dbReference type="EMBL" id="KAK3590816.1"/>
    </source>
</evidence>
<feature type="region of interest" description="Disordered" evidence="1">
    <location>
        <begin position="79"/>
        <end position="111"/>
    </location>
</feature>
<feature type="compositionally biased region" description="Polar residues" evidence="1">
    <location>
        <begin position="98"/>
        <end position="111"/>
    </location>
</feature>
<reference evidence="2" key="3">
    <citation type="submission" date="2023-05" db="EMBL/GenBank/DDBJ databases">
        <authorList>
            <person name="Smith C.H."/>
        </authorList>
    </citation>
    <scope>NUCLEOTIDE SEQUENCE</scope>
    <source>
        <strain evidence="2">CHS0354</strain>
        <tissue evidence="2">Mantle</tissue>
    </source>
</reference>
<protein>
    <submittedName>
        <fullName evidence="2">Uncharacterized protein</fullName>
    </submittedName>
</protein>
<evidence type="ECO:0000256" key="1">
    <source>
        <dbReference type="SAM" id="MobiDB-lite"/>
    </source>
</evidence>
<accession>A0AAE0SFA0</accession>
<comment type="caution">
    <text evidence="2">The sequence shown here is derived from an EMBL/GenBank/DDBJ whole genome shotgun (WGS) entry which is preliminary data.</text>
</comment>
<organism evidence="2 3">
    <name type="scientific">Potamilus streckersoni</name>
    <dbReference type="NCBI Taxonomy" id="2493646"/>
    <lineage>
        <taxon>Eukaryota</taxon>
        <taxon>Metazoa</taxon>
        <taxon>Spiralia</taxon>
        <taxon>Lophotrochozoa</taxon>
        <taxon>Mollusca</taxon>
        <taxon>Bivalvia</taxon>
        <taxon>Autobranchia</taxon>
        <taxon>Heteroconchia</taxon>
        <taxon>Palaeoheterodonta</taxon>
        <taxon>Unionida</taxon>
        <taxon>Unionoidea</taxon>
        <taxon>Unionidae</taxon>
        <taxon>Ambleminae</taxon>
        <taxon>Lampsilini</taxon>
        <taxon>Potamilus</taxon>
    </lineage>
</organism>
<keyword evidence="3" id="KW-1185">Reference proteome</keyword>
<sequence>MSDQKWEQTSQTQPVSVTQILATRLLPPPLRIITPPSASNPKAEVQQSESEAIYNLQEHQQKQHCMFDIGEILATRAETTESTATEVTNQPTPKRHQSISNITQMNEDMKN</sequence>
<reference evidence="2" key="2">
    <citation type="journal article" date="2021" name="Genome Biol. Evol.">
        <title>Developing a high-quality reference genome for a parasitic bivalve with doubly uniparental inheritance (Bivalvia: Unionida).</title>
        <authorList>
            <person name="Smith C.H."/>
        </authorList>
    </citation>
    <scope>NUCLEOTIDE SEQUENCE</scope>
    <source>
        <strain evidence="2">CHS0354</strain>
        <tissue evidence="2">Mantle</tissue>
    </source>
</reference>
<gene>
    <name evidence="2" type="ORF">CHS0354_038703</name>
</gene>
<feature type="compositionally biased region" description="Low complexity" evidence="1">
    <location>
        <begin position="79"/>
        <end position="88"/>
    </location>
</feature>
<proteinExistence type="predicted"/>
<dbReference type="Proteomes" id="UP001195483">
    <property type="component" value="Unassembled WGS sequence"/>
</dbReference>
<name>A0AAE0SFA0_9BIVA</name>
<dbReference type="EMBL" id="JAEAOA010002248">
    <property type="protein sequence ID" value="KAK3590816.1"/>
    <property type="molecule type" value="Genomic_DNA"/>
</dbReference>